<gene>
    <name evidence="1" type="ordered locus">Saro_3026</name>
</gene>
<dbReference type="InterPro" id="IPR011010">
    <property type="entry name" value="DNA_brk_join_enz"/>
</dbReference>
<dbReference type="Proteomes" id="UP000009134">
    <property type="component" value="Chromosome"/>
</dbReference>
<evidence type="ECO:0008006" key="3">
    <source>
        <dbReference type="Google" id="ProtNLM"/>
    </source>
</evidence>
<dbReference type="SUPFAM" id="SSF56349">
    <property type="entry name" value="DNA breaking-rejoining enzymes"/>
    <property type="match status" value="1"/>
</dbReference>
<proteinExistence type="predicted"/>
<keyword evidence="2" id="KW-1185">Reference proteome</keyword>
<organism evidence="1 2">
    <name type="scientific">Novosphingobium aromaticivorans (strain ATCC 700278 / DSM 12444 / CCUG 56034 / CIP 105152 / NBRC 16084 / F199)</name>
    <dbReference type="NCBI Taxonomy" id="279238"/>
    <lineage>
        <taxon>Bacteria</taxon>
        <taxon>Pseudomonadati</taxon>
        <taxon>Pseudomonadota</taxon>
        <taxon>Alphaproteobacteria</taxon>
        <taxon>Sphingomonadales</taxon>
        <taxon>Sphingomonadaceae</taxon>
        <taxon>Novosphingobium</taxon>
    </lineage>
</organism>
<accession>Q2G3W2</accession>
<protein>
    <recommendedName>
        <fullName evidence="3">Phage integrase</fullName>
    </recommendedName>
</protein>
<evidence type="ECO:0000313" key="1">
    <source>
        <dbReference type="EMBL" id="ABD27461.1"/>
    </source>
</evidence>
<dbReference type="KEGG" id="nar:Saro_3026"/>
<name>Q2G3W2_NOVAD</name>
<dbReference type="RefSeq" id="WP_011446665.1">
    <property type="nucleotide sequence ID" value="NC_007794.1"/>
</dbReference>
<dbReference type="HOGENOM" id="CLU_049025_0_0_5"/>
<reference evidence="2" key="1">
    <citation type="submission" date="2006-01" db="EMBL/GenBank/DDBJ databases">
        <title>Complete sequence of Novosphingobium aromaticivorans DSM 12444.</title>
        <authorList>
            <consortium name="US DOE Joint Genome Institute"/>
            <person name="Copeland A."/>
            <person name="Lucas S."/>
            <person name="Lapidus A."/>
            <person name="Barry K."/>
            <person name="Detter J.C."/>
            <person name="Glavina T."/>
            <person name="Hammon N."/>
            <person name="Israni S."/>
            <person name="Pitluck S."/>
            <person name="Chain P."/>
            <person name="Malfatti S."/>
            <person name="Shin M."/>
            <person name="Vergez L."/>
            <person name="Schmutz J."/>
            <person name="Larimer F."/>
            <person name="Land M."/>
            <person name="Kyrpides N."/>
            <person name="Ivanova N."/>
            <person name="Fredrickson J."/>
            <person name="Balkwill D."/>
            <person name="Romine M.F."/>
            <person name="Richardson P."/>
        </authorList>
    </citation>
    <scope>NUCLEOTIDE SEQUENCE [LARGE SCALE GENOMIC DNA]</scope>
    <source>
        <strain evidence="2">ATCC 700278 / DSM 12444 / CCUG 56034 / CIP 105152 / NBRC 16084 / F199</strain>
    </source>
</reference>
<sequence>MPRTKRSKPLYQRGPFALYRRPDRTNLEIVWYDAERKRERCISAGTSDVGEGSKALDRCYLKEQGNHVCPNCGRAMEGEAAPLLASAITDYLTISEGKAGYKASKTRLSHVVGYLAATNPAVTLPMISRDWVEGFRKWMRGKDYAPGHIEGCVLQLAAAINSVHGHQAQFKARSVKDAARSPVYRASVEELAAMFRFCIDPPAPKGRQWSDKERAMVIATRENLLRYLRAAVATWARPDAIFDLKAKGQWHSAAGVLDLNQPGRPQTKKYRPIIPVARQFRPWLDEALARESYIPVSTVRHGWASMRMHLKLPTGREAGEKLIRRSMATICRKLIGEANWAQGEMMLGHRKSSISDIYAIVDPANLGLALEATETVIDRIEALTPGAFCRTLTAEASPLRVVK</sequence>
<dbReference type="STRING" id="279238.Saro_3026"/>
<dbReference type="EMBL" id="CP000248">
    <property type="protein sequence ID" value="ABD27461.1"/>
    <property type="molecule type" value="Genomic_DNA"/>
</dbReference>
<dbReference type="AlphaFoldDB" id="Q2G3W2"/>
<evidence type="ECO:0000313" key="2">
    <source>
        <dbReference type="Proteomes" id="UP000009134"/>
    </source>
</evidence>
<dbReference type="eggNOG" id="COG0582">
    <property type="taxonomic scope" value="Bacteria"/>
</dbReference>
<dbReference type="GO" id="GO:0003677">
    <property type="term" value="F:DNA binding"/>
    <property type="evidence" value="ECO:0007669"/>
    <property type="project" value="InterPro"/>
</dbReference>